<comment type="caution">
    <text evidence="2">The sequence shown here is derived from an EMBL/GenBank/DDBJ whole genome shotgun (WGS) entry which is preliminary data.</text>
</comment>
<dbReference type="Proteomes" id="UP000663889">
    <property type="component" value="Unassembled WGS sequence"/>
</dbReference>
<evidence type="ECO:0000259" key="1">
    <source>
        <dbReference type="Pfam" id="PF00043"/>
    </source>
</evidence>
<dbReference type="InterPro" id="IPR036282">
    <property type="entry name" value="Glutathione-S-Trfase_C_sf"/>
</dbReference>
<evidence type="ECO:0000313" key="3">
    <source>
        <dbReference type="Proteomes" id="UP000663889"/>
    </source>
</evidence>
<dbReference type="AlphaFoldDB" id="A0A815YXY9"/>
<accession>A0A815YXY9</accession>
<dbReference type="SUPFAM" id="SSF47616">
    <property type="entry name" value="GST C-terminal domain-like"/>
    <property type="match status" value="1"/>
</dbReference>
<protein>
    <recommendedName>
        <fullName evidence="1">Glutathione S-transferase C-terminal domain-containing protein</fullName>
    </recommendedName>
</protein>
<sequence>MDFLESELGQRKWLAGEQFSGADIQ</sequence>
<evidence type="ECO:0000313" key="2">
    <source>
        <dbReference type="EMBL" id="CAF1576956.1"/>
    </source>
</evidence>
<gene>
    <name evidence="2" type="ORF">SEV965_LOCUS39780</name>
</gene>
<dbReference type="EMBL" id="CAJNOU010017140">
    <property type="protein sequence ID" value="CAF1576956.1"/>
    <property type="molecule type" value="Genomic_DNA"/>
</dbReference>
<organism evidence="2 3">
    <name type="scientific">Rotaria sordida</name>
    <dbReference type="NCBI Taxonomy" id="392033"/>
    <lineage>
        <taxon>Eukaryota</taxon>
        <taxon>Metazoa</taxon>
        <taxon>Spiralia</taxon>
        <taxon>Gnathifera</taxon>
        <taxon>Rotifera</taxon>
        <taxon>Eurotatoria</taxon>
        <taxon>Bdelloidea</taxon>
        <taxon>Philodinida</taxon>
        <taxon>Philodinidae</taxon>
        <taxon>Rotaria</taxon>
    </lineage>
</organism>
<name>A0A815YXY9_9BILA</name>
<feature type="non-terminal residue" evidence="2">
    <location>
        <position position="25"/>
    </location>
</feature>
<proteinExistence type="predicted"/>
<reference evidence="2" key="1">
    <citation type="submission" date="2021-02" db="EMBL/GenBank/DDBJ databases">
        <authorList>
            <person name="Nowell W R."/>
        </authorList>
    </citation>
    <scope>NUCLEOTIDE SEQUENCE</scope>
</reference>
<dbReference type="InterPro" id="IPR004046">
    <property type="entry name" value="GST_C"/>
</dbReference>
<dbReference type="Pfam" id="PF00043">
    <property type="entry name" value="GST_C"/>
    <property type="match status" value="1"/>
</dbReference>
<feature type="domain" description="Glutathione S-transferase C-terminal" evidence="1">
    <location>
        <begin position="2"/>
        <end position="24"/>
    </location>
</feature>
<dbReference type="Gene3D" id="1.20.1050.10">
    <property type="match status" value="1"/>
</dbReference>